<evidence type="ECO:0000313" key="1">
    <source>
        <dbReference type="EMBL" id="HJC43160.1"/>
    </source>
</evidence>
<feature type="non-terminal residue" evidence="1">
    <location>
        <position position="1"/>
    </location>
</feature>
<dbReference type="EMBL" id="DWWI01000118">
    <property type="protein sequence ID" value="HJC43160.1"/>
    <property type="molecule type" value="Genomic_DNA"/>
</dbReference>
<name>A0A9D2P5D8_9FIRM</name>
<dbReference type="Proteomes" id="UP000823895">
    <property type="component" value="Unassembled WGS sequence"/>
</dbReference>
<dbReference type="AlphaFoldDB" id="A0A9D2P5D8"/>
<comment type="caution">
    <text evidence="1">The sequence shown here is derived from an EMBL/GenBank/DDBJ whole genome shotgun (WGS) entry which is preliminary data.</text>
</comment>
<evidence type="ECO:0000313" key="2">
    <source>
        <dbReference type="Proteomes" id="UP000823895"/>
    </source>
</evidence>
<accession>A0A9D2P5D8</accession>
<reference evidence="1" key="1">
    <citation type="journal article" date="2021" name="PeerJ">
        <title>Extensive microbial diversity within the chicken gut microbiome revealed by metagenomics and culture.</title>
        <authorList>
            <person name="Gilroy R."/>
            <person name="Ravi A."/>
            <person name="Getino M."/>
            <person name="Pursley I."/>
            <person name="Horton D.L."/>
            <person name="Alikhan N.F."/>
            <person name="Baker D."/>
            <person name="Gharbi K."/>
            <person name="Hall N."/>
            <person name="Watson M."/>
            <person name="Adriaenssens E.M."/>
            <person name="Foster-Nyarko E."/>
            <person name="Jarju S."/>
            <person name="Secka A."/>
            <person name="Antonio M."/>
            <person name="Oren A."/>
            <person name="Chaudhuri R.R."/>
            <person name="La Ragione R."/>
            <person name="Hildebrand F."/>
            <person name="Pallen M.J."/>
        </authorList>
    </citation>
    <scope>NUCLEOTIDE SEQUENCE</scope>
    <source>
        <strain evidence="1">CHK165-2605</strain>
    </source>
</reference>
<gene>
    <name evidence="1" type="ORF">H9756_05690</name>
</gene>
<proteinExistence type="predicted"/>
<protein>
    <submittedName>
        <fullName evidence="1">Knotted carbamoyltransferase YgeW</fullName>
    </submittedName>
</protein>
<reference evidence="1" key="2">
    <citation type="submission" date="2021-04" db="EMBL/GenBank/DDBJ databases">
        <authorList>
            <person name="Gilroy R."/>
        </authorList>
    </citation>
    <scope>NUCLEOTIDE SEQUENCE</scope>
    <source>
        <strain evidence="1">CHK165-2605</strain>
    </source>
</reference>
<organism evidence="1 2">
    <name type="scientific">Candidatus Mediterraneibacter gallistercoris</name>
    <dbReference type="NCBI Taxonomy" id="2838671"/>
    <lineage>
        <taxon>Bacteria</taxon>
        <taxon>Bacillati</taxon>
        <taxon>Bacillota</taxon>
        <taxon>Clostridia</taxon>
        <taxon>Lachnospirales</taxon>
        <taxon>Lachnospiraceae</taxon>
        <taxon>Mediterraneibacter</taxon>
    </lineage>
</organism>
<sequence length="40" mass="4620">YKEASYKPYIIAAMIFLAKFADPADILKKLEEKATPRVFK</sequence>